<dbReference type="GeneID" id="90967606"/>
<sequence>MSICCPVGFTSALEAVAAQRQNTIPADGDIEKTSIIVADAVPPFGHIVYHHYYHQEPSL</sequence>
<evidence type="ECO:0000313" key="2">
    <source>
        <dbReference type="Proteomes" id="UP000510686"/>
    </source>
</evidence>
<dbReference type="RefSeq" id="XP_065986478.1">
    <property type="nucleotide sequence ID" value="XM_066130142.1"/>
</dbReference>
<reference evidence="1 2" key="1">
    <citation type="submission" date="2020-07" db="EMBL/GenBank/DDBJ databases">
        <title>Telomere length de novo assembly of all 7 chromosomes of the fungus, Metarhizium brunneum, using a novel assembly pipeline.</title>
        <authorList>
            <person name="Saud z."/>
            <person name="Kortsinoglou A."/>
            <person name="Kouvelis V.N."/>
            <person name="Butt T.M."/>
        </authorList>
    </citation>
    <scope>NUCLEOTIDE SEQUENCE [LARGE SCALE GENOMIC DNA]</scope>
    <source>
        <strain evidence="1 2">4556</strain>
    </source>
</reference>
<organism evidence="1 2">
    <name type="scientific">Metarhizium brunneum</name>
    <dbReference type="NCBI Taxonomy" id="500148"/>
    <lineage>
        <taxon>Eukaryota</taxon>
        <taxon>Fungi</taxon>
        <taxon>Dikarya</taxon>
        <taxon>Ascomycota</taxon>
        <taxon>Pezizomycotina</taxon>
        <taxon>Sordariomycetes</taxon>
        <taxon>Hypocreomycetidae</taxon>
        <taxon>Hypocreales</taxon>
        <taxon>Clavicipitaceae</taxon>
        <taxon>Metarhizium</taxon>
    </lineage>
</organism>
<dbReference type="Proteomes" id="UP000510686">
    <property type="component" value="Chromosome 2"/>
</dbReference>
<proteinExistence type="predicted"/>
<dbReference type="EMBL" id="CP058933">
    <property type="protein sequence ID" value="QLI67954.1"/>
    <property type="molecule type" value="Genomic_DNA"/>
</dbReference>
<dbReference type="AlphaFoldDB" id="A0A7D5UV09"/>
<dbReference type="KEGG" id="mbrn:90967606"/>
<protein>
    <submittedName>
        <fullName evidence="1">Uncharacterized protein</fullName>
    </submittedName>
</protein>
<accession>A0A7D5UV09</accession>
<keyword evidence="2" id="KW-1185">Reference proteome</keyword>
<evidence type="ECO:0000313" key="1">
    <source>
        <dbReference type="EMBL" id="QLI67954.1"/>
    </source>
</evidence>
<name>A0A7D5UV09_9HYPO</name>
<gene>
    <name evidence="1" type="ORF">G6M90_00g034200</name>
</gene>